<proteinExistence type="predicted"/>
<sequence>MPDGFLRRFDQEKCSLRSRVISRCVEQHSGSIGIIGSKRTGKNTFCERFERLDKGVIEDKVKKVPCRQLYIDHSKVRVPGKTGTTLLRMHIYFSIQERLYYERLTRDVRGLVFLFDLSRRKSTLKEAGLSLKQLEIEMEDDIMPPYIFVGNKKDKRLSKNRKYEKNEKAEKKALEIYQAREYFECSAKVGIGCFPLAQYIIQNYTGERPFERSPED</sequence>
<dbReference type="Gene3D" id="3.40.50.300">
    <property type="entry name" value="P-loop containing nucleotide triphosphate hydrolases"/>
    <property type="match status" value="1"/>
</dbReference>
<evidence type="ECO:0000313" key="2">
    <source>
        <dbReference type="Proteomes" id="UP000886998"/>
    </source>
</evidence>
<dbReference type="CDD" id="cd00882">
    <property type="entry name" value="Ras_like_GTPase"/>
    <property type="match status" value="1"/>
</dbReference>
<dbReference type="Proteomes" id="UP000886998">
    <property type="component" value="Unassembled WGS sequence"/>
</dbReference>
<name>A0A8X6YH33_9ARAC</name>
<dbReference type="OrthoDB" id="8830751at2759"/>
<organism evidence="1 2">
    <name type="scientific">Trichonephila inaurata madagascariensis</name>
    <dbReference type="NCBI Taxonomy" id="2747483"/>
    <lineage>
        <taxon>Eukaryota</taxon>
        <taxon>Metazoa</taxon>
        <taxon>Ecdysozoa</taxon>
        <taxon>Arthropoda</taxon>
        <taxon>Chelicerata</taxon>
        <taxon>Arachnida</taxon>
        <taxon>Araneae</taxon>
        <taxon>Araneomorphae</taxon>
        <taxon>Entelegynae</taxon>
        <taxon>Araneoidea</taxon>
        <taxon>Nephilidae</taxon>
        <taxon>Trichonephila</taxon>
        <taxon>Trichonephila inaurata</taxon>
    </lineage>
</organism>
<reference evidence="1" key="1">
    <citation type="submission" date="2020-08" db="EMBL/GenBank/DDBJ databases">
        <title>Multicomponent nature underlies the extraordinary mechanical properties of spider dragline silk.</title>
        <authorList>
            <person name="Kono N."/>
            <person name="Nakamura H."/>
            <person name="Mori M."/>
            <person name="Yoshida Y."/>
            <person name="Ohtoshi R."/>
            <person name="Malay A.D."/>
            <person name="Moran D.A.P."/>
            <person name="Tomita M."/>
            <person name="Numata K."/>
            <person name="Arakawa K."/>
        </authorList>
    </citation>
    <scope>NUCLEOTIDE SEQUENCE</scope>
</reference>
<protein>
    <recommendedName>
        <fullName evidence="3">GTP-binding protein</fullName>
    </recommendedName>
</protein>
<dbReference type="InterPro" id="IPR027417">
    <property type="entry name" value="P-loop_NTPase"/>
</dbReference>
<keyword evidence="2" id="KW-1185">Reference proteome</keyword>
<comment type="caution">
    <text evidence="1">The sequence shown here is derived from an EMBL/GenBank/DDBJ whole genome shotgun (WGS) entry which is preliminary data.</text>
</comment>
<dbReference type="AlphaFoldDB" id="A0A8X6YH33"/>
<dbReference type="SUPFAM" id="SSF52540">
    <property type="entry name" value="P-loop containing nucleoside triphosphate hydrolases"/>
    <property type="match status" value="1"/>
</dbReference>
<accession>A0A8X6YH33</accession>
<gene>
    <name evidence="1" type="ORF">TNIN_301291</name>
</gene>
<evidence type="ECO:0008006" key="3">
    <source>
        <dbReference type="Google" id="ProtNLM"/>
    </source>
</evidence>
<evidence type="ECO:0000313" key="1">
    <source>
        <dbReference type="EMBL" id="GFY70588.1"/>
    </source>
</evidence>
<dbReference type="EMBL" id="BMAV01018340">
    <property type="protein sequence ID" value="GFY70588.1"/>
    <property type="molecule type" value="Genomic_DNA"/>
</dbReference>